<dbReference type="Proteomes" id="UP000248729">
    <property type="component" value="Unassembled WGS sequence"/>
</dbReference>
<comment type="caution">
    <text evidence="4">The sequence shown here is derived from an EMBL/GenBank/DDBJ whole genome shotgun (WGS) entry which is preliminary data.</text>
</comment>
<name>A0A2J8GSY1_VIBDI</name>
<dbReference type="InterPro" id="IPR029058">
    <property type="entry name" value="AB_hydrolase_fold"/>
</dbReference>
<evidence type="ECO:0000256" key="1">
    <source>
        <dbReference type="ARBA" id="ARBA00022428"/>
    </source>
</evidence>
<dbReference type="HAMAP" id="MF_01660">
    <property type="entry name" value="MenH"/>
    <property type="match status" value="1"/>
</dbReference>
<dbReference type="Pfam" id="PF12697">
    <property type="entry name" value="Abhydrolase_6"/>
    <property type="match status" value="1"/>
</dbReference>
<dbReference type="SUPFAM" id="SSF53474">
    <property type="entry name" value="alpha/beta-Hydrolases"/>
    <property type="match status" value="1"/>
</dbReference>
<keyword evidence="2 3" id="KW-0456">Lyase</keyword>
<dbReference type="NCBIfam" id="TIGR03695">
    <property type="entry name" value="menH_SHCHC"/>
    <property type="match status" value="1"/>
</dbReference>
<dbReference type="UniPathway" id="UPA00079"/>
<comment type="pathway">
    <text evidence="3">Quinol/quinone metabolism; menaquinone biosynthesis.</text>
</comment>
<dbReference type="InterPro" id="IPR000073">
    <property type="entry name" value="AB_hydrolase_1"/>
</dbReference>
<dbReference type="RefSeq" id="WP_102940742.1">
    <property type="nucleotide sequence ID" value="NZ_QLTR01000032.1"/>
</dbReference>
<proteinExistence type="inferred from homology"/>
<reference evidence="4 5" key="1">
    <citation type="submission" date="2018-06" db="EMBL/GenBank/DDBJ databases">
        <title>Freshwater and sediment microbial communities from various areas in North America, analyzing microbe dynamics in response to fracking.</title>
        <authorList>
            <person name="Lamendella R."/>
        </authorList>
    </citation>
    <scope>NUCLEOTIDE SEQUENCE [LARGE SCALE GENOMIC DNA]</scope>
    <source>
        <strain evidence="4 5">99A</strain>
    </source>
</reference>
<keyword evidence="1 3" id="KW-0474">Menaquinone biosynthesis</keyword>
<comment type="function">
    <text evidence="3">Catalyzes a proton abstraction reaction that results in 2,5-elimination of pyruvate from 2-succinyl-5-enolpyruvyl-6-hydroxy-3-cyclohexene-1-carboxylate (SEPHCHC) and the formation of 2-succinyl-6-hydroxy-2,4-cyclohexadiene-1-carboxylate (SHCHC).</text>
</comment>
<comment type="subunit">
    <text evidence="3">Monomer.</text>
</comment>
<evidence type="ECO:0000313" key="4">
    <source>
        <dbReference type="EMBL" id="RAS58151.1"/>
    </source>
</evidence>
<dbReference type="PANTHER" id="PTHR42916">
    <property type="entry name" value="2-SUCCINYL-5-ENOLPYRUVYL-6-HYDROXY-3-CYCLOHEXENE-1-CARBOXYLATE SYNTHASE"/>
    <property type="match status" value="1"/>
</dbReference>
<dbReference type="STRING" id="1348635.GCA_000740015_02358"/>
<accession>A0A2J8GSY1</accession>
<gene>
    <name evidence="3" type="primary">menH</name>
    <name evidence="4" type="ORF">DET48_13229</name>
</gene>
<dbReference type="AlphaFoldDB" id="A0A2J8GSY1"/>
<dbReference type="NCBIfam" id="NF008340">
    <property type="entry name" value="PRK11126.1"/>
    <property type="match status" value="1"/>
</dbReference>
<comment type="pathway">
    <text evidence="3">Quinol/quinone metabolism; 1,4-dihydroxy-2-naphthoate biosynthesis; 1,4-dihydroxy-2-naphthoate from chorismate: step 3/7.</text>
</comment>
<dbReference type="Gene3D" id="3.40.50.1820">
    <property type="entry name" value="alpha/beta hydrolase"/>
    <property type="match status" value="1"/>
</dbReference>
<dbReference type="GO" id="GO:0070205">
    <property type="term" value="F:2-succinyl-6-hydroxy-2,4-cyclohexadiene-1-carboxylate synthase activity"/>
    <property type="evidence" value="ECO:0007669"/>
    <property type="project" value="UniProtKB-UniRule"/>
</dbReference>
<dbReference type="PANTHER" id="PTHR42916:SF1">
    <property type="entry name" value="PROTEIN PHYLLO, CHLOROPLASTIC"/>
    <property type="match status" value="1"/>
</dbReference>
<sequence>MLYSHSCFKQTTTEGEPVLVFLHGLLGSGEDWQSSIEQLPNSNWITIDLPGHGQSQEYACADFFQCCQQISHTILSQLEPNTPIILIGYSLGGRIAMLGAALELFSNLNLVGLVIEGGNFGLQNEQEKKARWENDSHWAQRFRMEPIEQVLNDWYRQAVFSSLNDEQRQTLITKRSANLGNEIANMLLSTSLANQPYLLPALQQLSLPVLYVCGANDDKFRQLAEQSGLTYSQIESAGHNVHQEQPSAFAKTIQRFIDSLHKEVRSNDIGNHHG</sequence>
<dbReference type="InterPro" id="IPR022485">
    <property type="entry name" value="SHCHC_synthase_MenH"/>
</dbReference>
<organism evidence="4 5">
    <name type="scientific">Vibrio diazotrophicus</name>
    <dbReference type="NCBI Taxonomy" id="685"/>
    <lineage>
        <taxon>Bacteria</taxon>
        <taxon>Pseudomonadati</taxon>
        <taxon>Pseudomonadota</taxon>
        <taxon>Gammaproteobacteria</taxon>
        <taxon>Vibrionales</taxon>
        <taxon>Vibrionaceae</taxon>
        <taxon>Vibrio</taxon>
    </lineage>
</organism>
<evidence type="ECO:0000256" key="2">
    <source>
        <dbReference type="ARBA" id="ARBA00023239"/>
    </source>
</evidence>
<dbReference type="UniPathway" id="UPA01057">
    <property type="reaction ID" value="UER00900"/>
</dbReference>
<dbReference type="EC" id="4.2.99.20" evidence="3"/>
<comment type="similarity">
    <text evidence="3">Belongs to the AB hydrolase superfamily. MenH family.</text>
</comment>
<protein>
    <recommendedName>
        <fullName evidence="3">Putative 2-succinyl-6-hydroxy-2,4-cyclohexadiene-1-carboxylate synthase</fullName>
        <shortName evidence="3">SHCHC synthase</shortName>
        <ecNumber evidence="3">4.2.99.20</ecNumber>
    </recommendedName>
</protein>
<evidence type="ECO:0000313" key="5">
    <source>
        <dbReference type="Proteomes" id="UP000248729"/>
    </source>
</evidence>
<dbReference type="EMBL" id="QLTR01000032">
    <property type="protein sequence ID" value="RAS58151.1"/>
    <property type="molecule type" value="Genomic_DNA"/>
</dbReference>
<evidence type="ECO:0000256" key="3">
    <source>
        <dbReference type="HAMAP-Rule" id="MF_01660"/>
    </source>
</evidence>
<dbReference type="GO" id="GO:0009234">
    <property type="term" value="P:menaquinone biosynthetic process"/>
    <property type="evidence" value="ECO:0007669"/>
    <property type="project" value="UniProtKB-UniRule"/>
</dbReference>
<comment type="catalytic activity">
    <reaction evidence="3">
        <text>5-enolpyruvoyl-6-hydroxy-2-succinyl-cyclohex-3-ene-1-carboxylate = (1R,6R)-6-hydroxy-2-succinyl-cyclohexa-2,4-diene-1-carboxylate + pyruvate</text>
        <dbReference type="Rhea" id="RHEA:25597"/>
        <dbReference type="ChEBI" id="CHEBI:15361"/>
        <dbReference type="ChEBI" id="CHEBI:58689"/>
        <dbReference type="ChEBI" id="CHEBI:58818"/>
        <dbReference type="EC" id="4.2.99.20"/>
    </reaction>
</comment>